<evidence type="ECO:0000313" key="1">
    <source>
        <dbReference type="EMBL" id="CAH9060181.1"/>
    </source>
</evidence>
<protein>
    <submittedName>
        <fullName evidence="1">Uncharacterized protein</fullName>
    </submittedName>
</protein>
<gene>
    <name evidence="1" type="ORF">CEURO_LOCUS1532</name>
</gene>
<sequence>MALTLLHPASVPISFWPYAFQYATYLINRLPTPLLNHQSPFSKLFGECPK</sequence>
<organism evidence="1 2">
    <name type="scientific">Cuscuta europaea</name>
    <name type="common">European dodder</name>
    <dbReference type="NCBI Taxonomy" id="41803"/>
    <lineage>
        <taxon>Eukaryota</taxon>
        <taxon>Viridiplantae</taxon>
        <taxon>Streptophyta</taxon>
        <taxon>Embryophyta</taxon>
        <taxon>Tracheophyta</taxon>
        <taxon>Spermatophyta</taxon>
        <taxon>Magnoliopsida</taxon>
        <taxon>eudicotyledons</taxon>
        <taxon>Gunneridae</taxon>
        <taxon>Pentapetalae</taxon>
        <taxon>asterids</taxon>
        <taxon>lamiids</taxon>
        <taxon>Solanales</taxon>
        <taxon>Convolvulaceae</taxon>
        <taxon>Cuscuteae</taxon>
        <taxon>Cuscuta</taxon>
        <taxon>Cuscuta subgen. Cuscuta</taxon>
    </lineage>
</organism>
<dbReference type="EMBL" id="CAMAPE010000004">
    <property type="protein sequence ID" value="CAH9060181.1"/>
    <property type="molecule type" value="Genomic_DNA"/>
</dbReference>
<reference evidence="1" key="1">
    <citation type="submission" date="2022-07" db="EMBL/GenBank/DDBJ databases">
        <authorList>
            <person name="Macas J."/>
            <person name="Novak P."/>
            <person name="Neumann P."/>
        </authorList>
    </citation>
    <scope>NUCLEOTIDE SEQUENCE</scope>
</reference>
<keyword evidence="2" id="KW-1185">Reference proteome</keyword>
<evidence type="ECO:0000313" key="2">
    <source>
        <dbReference type="Proteomes" id="UP001152484"/>
    </source>
</evidence>
<dbReference type="Proteomes" id="UP001152484">
    <property type="component" value="Unassembled WGS sequence"/>
</dbReference>
<dbReference type="AlphaFoldDB" id="A0A9P0YJ09"/>
<comment type="caution">
    <text evidence="1">The sequence shown here is derived from an EMBL/GenBank/DDBJ whole genome shotgun (WGS) entry which is preliminary data.</text>
</comment>
<dbReference type="OrthoDB" id="1938465at2759"/>
<accession>A0A9P0YJ09</accession>
<name>A0A9P0YJ09_CUSEU</name>
<proteinExistence type="predicted"/>